<protein>
    <recommendedName>
        <fullName evidence="3">NIPSNAP protein</fullName>
    </recommendedName>
</protein>
<dbReference type="AlphaFoldDB" id="A0A6G7Y761"/>
<evidence type="ECO:0000313" key="2">
    <source>
        <dbReference type="Proteomes" id="UP000501058"/>
    </source>
</evidence>
<dbReference type="RefSeq" id="WP_166233623.1">
    <property type="nucleotide sequence ID" value="NZ_CP049865.1"/>
</dbReference>
<name>A0A6G7Y761_9ACTN</name>
<keyword evidence="2" id="KW-1185">Reference proteome</keyword>
<dbReference type="Proteomes" id="UP000501058">
    <property type="component" value="Chromosome"/>
</dbReference>
<accession>A0A6G7Y761</accession>
<dbReference type="EMBL" id="CP049865">
    <property type="protein sequence ID" value="QIK72549.1"/>
    <property type="molecule type" value="Genomic_DNA"/>
</dbReference>
<gene>
    <name evidence="1" type="ORF">G7070_10045</name>
</gene>
<dbReference type="KEGG" id="prv:G7070_10045"/>
<sequence>MRVELLTTPDAAGEAGTVVMRRYSILGWPGFLDLWRRVVPLRERHGFRVLFAVSDEPHDLFTWAFDFSGAWEDFPDAQRGYYRDPARVELRGVFDHMADYALHPARPLPLG</sequence>
<evidence type="ECO:0008006" key="3">
    <source>
        <dbReference type="Google" id="ProtNLM"/>
    </source>
</evidence>
<organism evidence="1 2">
    <name type="scientific">Propioniciclava coleopterorum</name>
    <dbReference type="NCBI Taxonomy" id="2714937"/>
    <lineage>
        <taxon>Bacteria</taxon>
        <taxon>Bacillati</taxon>
        <taxon>Actinomycetota</taxon>
        <taxon>Actinomycetes</taxon>
        <taxon>Propionibacteriales</taxon>
        <taxon>Propionibacteriaceae</taxon>
        <taxon>Propioniciclava</taxon>
    </lineage>
</organism>
<proteinExistence type="predicted"/>
<evidence type="ECO:0000313" key="1">
    <source>
        <dbReference type="EMBL" id="QIK72549.1"/>
    </source>
</evidence>
<reference evidence="1 2" key="1">
    <citation type="submission" date="2020-03" db="EMBL/GenBank/DDBJ databases">
        <title>Propioniciclava sp. nov., isolated from Hydrophilus acuminatus.</title>
        <authorList>
            <person name="Hyun D.-W."/>
            <person name="Bae J.-W."/>
        </authorList>
    </citation>
    <scope>NUCLEOTIDE SEQUENCE [LARGE SCALE GENOMIC DNA]</scope>
    <source>
        <strain evidence="1 2">HDW11</strain>
    </source>
</reference>